<feature type="domain" description="Histidine kinase" evidence="7">
    <location>
        <begin position="254"/>
        <end position="474"/>
    </location>
</feature>
<proteinExistence type="predicted"/>
<comment type="catalytic activity">
    <reaction evidence="1">
        <text>ATP + protein L-histidine = ADP + protein N-phospho-L-histidine.</text>
        <dbReference type="EC" id="2.7.13.3"/>
    </reaction>
</comment>
<organism evidence="9 10">
    <name type="scientific">Aureitalea marina</name>
    <dbReference type="NCBI Taxonomy" id="930804"/>
    <lineage>
        <taxon>Bacteria</taxon>
        <taxon>Pseudomonadati</taxon>
        <taxon>Bacteroidota</taxon>
        <taxon>Flavobacteriia</taxon>
        <taxon>Flavobacteriales</taxon>
        <taxon>Flavobacteriaceae</taxon>
        <taxon>Aureitalea</taxon>
    </lineage>
</organism>
<evidence type="ECO:0000256" key="5">
    <source>
        <dbReference type="SAM" id="Coils"/>
    </source>
</evidence>
<dbReference type="InterPro" id="IPR005467">
    <property type="entry name" value="His_kinase_dom"/>
</dbReference>
<evidence type="ECO:0000256" key="2">
    <source>
        <dbReference type="ARBA" id="ARBA00012438"/>
    </source>
</evidence>
<name>A0A2S7KTW6_9FLAO</name>
<keyword evidence="10" id="KW-1185">Reference proteome</keyword>
<gene>
    <name evidence="9" type="ORF">BST85_12610</name>
</gene>
<dbReference type="Proteomes" id="UP000239800">
    <property type="component" value="Unassembled WGS sequence"/>
</dbReference>
<dbReference type="InterPro" id="IPR003594">
    <property type="entry name" value="HATPase_dom"/>
</dbReference>
<dbReference type="InterPro" id="IPR004358">
    <property type="entry name" value="Sig_transdc_His_kin-like_C"/>
</dbReference>
<dbReference type="Gene3D" id="3.30.565.10">
    <property type="entry name" value="Histidine kinase-like ATPase, C-terminal domain"/>
    <property type="match status" value="1"/>
</dbReference>
<dbReference type="AlphaFoldDB" id="A0A2S7KTW6"/>
<dbReference type="EC" id="2.7.13.3" evidence="2"/>
<dbReference type="Gene3D" id="3.40.50.2300">
    <property type="match status" value="1"/>
</dbReference>
<dbReference type="GO" id="GO:0000155">
    <property type="term" value="F:phosphorelay sensor kinase activity"/>
    <property type="evidence" value="ECO:0007669"/>
    <property type="project" value="InterPro"/>
</dbReference>
<dbReference type="Gene3D" id="1.10.287.130">
    <property type="match status" value="1"/>
</dbReference>
<dbReference type="CDD" id="cd00082">
    <property type="entry name" value="HisKA"/>
    <property type="match status" value="1"/>
</dbReference>
<dbReference type="PRINTS" id="PR00344">
    <property type="entry name" value="BCTRLSENSOR"/>
</dbReference>
<dbReference type="PROSITE" id="PS50110">
    <property type="entry name" value="RESPONSE_REGULATORY"/>
    <property type="match status" value="1"/>
</dbReference>
<dbReference type="EMBL" id="MQUB01000001">
    <property type="protein sequence ID" value="PQB06075.1"/>
    <property type="molecule type" value="Genomic_DNA"/>
</dbReference>
<sequence>MDLANFYSGLKGDNKTALTYHNKSIDLFAKLKDSAGLAKAHYNTIITAMESDNYNKAYLHLIQAKRLLGHTRESFEIGLDILFAEYYFEKEDYTTVDSYLIKAIEEAKKQDLNIELESAYDIYSESLFAQERFEEAFDMRKEYERYLQQGLEELSEAEVETISAKFQVDEYRKDVKAAELENQFQAEIVASQGRLNTVLMILSVAGMTLMIVLFLAFRKRKELVFQLKKKNKEYLEAKERSEQLSRSKSNFFSTVSHELRTPLYGVIGLSTILLEDESLKSHEKDLKSLKFSADYLLALINDVLQINKIDSDKLEDDRANFDLCDLLRTIAASFEYMRIQHHNELVMDIGENVPKWVHGNSIRLSQILMNLVGNAIKFTENGTITIRVKVEDESNEESRLRFEVEDTGIGIAQEKQELIYDEFSQGDSLNYNYQGTGLGLPIVKKLLASSNSEIQLKSTLGEGSNFSFCLNFGKVTQDVYQPEATAMNKRELEGKKILIVEDNRINQIVTLKILEKNGVQCFIANNGMEAIERVGKGSLDLILMDINMPVMDGITASKEIRKFNTHVPILALTAVEVEELRSKIYEAGMDDIIVKPYDASKFEQTILKNLRIKDGNPHLQAM</sequence>
<evidence type="ECO:0000256" key="6">
    <source>
        <dbReference type="SAM" id="Phobius"/>
    </source>
</evidence>
<feature type="coiled-coil region" evidence="5">
    <location>
        <begin position="220"/>
        <end position="247"/>
    </location>
</feature>
<dbReference type="PANTHER" id="PTHR45339:SF5">
    <property type="entry name" value="HISTIDINE KINASE"/>
    <property type="match status" value="1"/>
</dbReference>
<keyword evidence="6" id="KW-0812">Transmembrane</keyword>
<dbReference type="CDD" id="cd16922">
    <property type="entry name" value="HATPase_EvgS-ArcB-TorS-like"/>
    <property type="match status" value="1"/>
</dbReference>
<dbReference type="FunFam" id="3.30.565.10:FF:000010">
    <property type="entry name" value="Sensor histidine kinase RcsC"/>
    <property type="match status" value="1"/>
</dbReference>
<dbReference type="Gene3D" id="1.25.40.10">
    <property type="entry name" value="Tetratricopeptide repeat domain"/>
    <property type="match status" value="1"/>
</dbReference>
<dbReference type="InterPro" id="IPR001789">
    <property type="entry name" value="Sig_transdc_resp-reg_receiver"/>
</dbReference>
<dbReference type="InterPro" id="IPR036097">
    <property type="entry name" value="HisK_dim/P_sf"/>
</dbReference>
<dbReference type="Pfam" id="PF02518">
    <property type="entry name" value="HATPase_c"/>
    <property type="match status" value="1"/>
</dbReference>
<evidence type="ECO:0000256" key="4">
    <source>
        <dbReference type="PROSITE-ProRule" id="PRU00169"/>
    </source>
</evidence>
<dbReference type="SMART" id="SM00387">
    <property type="entry name" value="HATPase_c"/>
    <property type="match status" value="1"/>
</dbReference>
<protein>
    <recommendedName>
        <fullName evidence="2">histidine kinase</fullName>
        <ecNumber evidence="2">2.7.13.3</ecNumber>
    </recommendedName>
</protein>
<dbReference type="PROSITE" id="PS50109">
    <property type="entry name" value="HIS_KIN"/>
    <property type="match status" value="1"/>
</dbReference>
<dbReference type="SMART" id="SM00448">
    <property type="entry name" value="REC"/>
    <property type="match status" value="1"/>
</dbReference>
<dbReference type="InterPro" id="IPR036890">
    <property type="entry name" value="HATPase_C_sf"/>
</dbReference>
<dbReference type="SUPFAM" id="SSF55874">
    <property type="entry name" value="ATPase domain of HSP90 chaperone/DNA topoisomerase II/histidine kinase"/>
    <property type="match status" value="1"/>
</dbReference>
<evidence type="ECO:0000256" key="3">
    <source>
        <dbReference type="ARBA" id="ARBA00022553"/>
    </source>
</evidence>
<dbReference type="PANTHER" id="PTHR45339">
    <property type="entry name" value="HYBRID SIGNAL TRANSDUCTION HISTIDINE KINASE J"/>
    <property type="match status" value="1"/>
</dbReference>
<keyword evidence="3 4" id="KW-0597">Phosphoprotein</keyword>
<feature type="modified residue" description="4-aspartylphosphate" evidence="4">
    <location>
        <position position="545"/>
    </location>
</feature>
<dbReference type="Pfam" id="PF00512">
    <property type="entry name" value="HisKA"/>
    <property type="match status" value="1"/>
</dbReference>
<evidence type="ECO:0000313" key="9">
    <source>
        <dbReference type="EMBL" id="PQB06075.1"/>
    </source>
</evidence>
<dbReference type="CDD" id="cd17546">
    <property type="entry name" value="REC_hyHK_CKI1_RcsC-like"/>
    <property type="match status" value="1"/>
</dbReference>
<dbReference type="SUPFAM" id="SSF47384">
    <property type="entry name" value="Homodimeric domain of signal transducing histidine kinase"/>
    <property type="match status" value="1"/>
</dbReference>
<dbReference type="InterPro" id="IPR003661">
    <property type="entry name" value="HisK_dim/P_dom"/>
</dbReference>
<comment type="caution">
    <text evidence="9">The sequence shown here is derived from an EMBL/GenBank/DDBJ whole genome shotgun (WGS) entry which is preliminary data.</text>
</comment>
<accession>A0A2S7KTW6</accession>
<keyword evidence="6" id="KW-1133">Transmembrane helix</keyword>
<dbReference type="SUPFAM" id="SSF52172">
    <property type="entry name" value="CheY-like"/>
    <property type="match status" value="1"/>
</dbReference>
<feature type="transmembrane region" description="Helical" evidence="6">
    <location>
        <begin position="198"/>
        <end position="217"/>
    </location>
</feature>
<dbReference type="Pfam" id="PF00072">
    <property type="entry name" value="Response_reg"/>
    <property type="match status" value="1"/>
</dbReference>
<feature type="domain" description="Response regulatory" evidence="8">
    <location>
        <begin position="496"/>
        <end position="610"/>
    </location>
</feature>
<evidence type="ECO:0000313" key="10">
    <source>
        <dbReference type="Proteomes" id="UP000239800"/>
    </source>
</evidence>
<evidence type="ECO:0000259" key="8">
    <source>
        <dbReference type="PROSITE" id="PS50110"/>
    </source>
</evidence>
<evidence type="ECO:0000256" key="1">
    <source>
        <dbReference type="ARBA" id="ARBA00000085"/>
    </source>
</evidence>
<dbReference type="SUPFAM" id="SSF48452">
    <property type="entry name" value="TPR-like"/>
    <property type="match status" value="1"/>
</dbReference>
<reference evidence="9 10" key="1">
    <citation type="submission" date="2016-11" db="EMBL/GenBank/DDBJ databases">
        <title>Trade-off between light-utilization and light-protection in marine flavobacteria.</title>
        <authorList>
            <person name="Kumagai Y."/>
        </authorList>
    </citation>
    <scope>NUCLEOTIDE SEQUENCE [LARGE SCALE GENOMIC DNA]</scope>
    <source>
        <strain evidence="9 10">NBRC 107741</strain>
    </source>
</reference>
<dbReference type="InterPro" id="IPR011006">
    <property type="entry name" value="CheY-like_superfamily"/>
</dbReference>
<keyword evidence="6" id="KW-0472">Membrane</keyword>
<evidence type="ECO:0000259" key="7">
    <source>
        <dbReference type="PROSITE" id="PS50109"/>
    </source>
</evidence>
<dbReference type="InterPro" id="IPR011990">
    <property type="entry name" value="TPR-like_helical_dom_sf"/>
</dbReference>
<dbReference type="SMART" id="SM00388">
    <property type="entry name" value="HisKA"/>
    <property type="match status" value="1"/>
</dbReference>
<keyword evidence="5" id="KW-0175">Coiled coil</keyword>